<dbReference type="STRING" id="158441.A0A226D7Z4"/>
<dbReference type="GO" id="GO:0005102">
    <property type="term" value="F:signaling receptor binding"/>
    <property type="evidence" value="ECO:0007669"/>
    <property type="project" value="TreeGrafter"/>
</dbReference>
<sequence>MAIVGGEPSSSDVVALAVDNDQIRDHLVTTAVKFLKNQKVRTTSLTKKKEFLTKKGLTDAEIDLACRQAGAYDDEKNNTMSEALALQYPSSTTRSSLLLKAMDVANIIALCSIGSYSLYSLWKNYIAPRIFGTRSRLEQKYERLLESITQLNQNVVELRELFRDVQLQSSSSSKSLEIQEFRKEIAGIKSLLLGRSQFPSPATSTGIPSWQMVEGDNSNENSDESSSRRRSRKDKSDRLVGGRKTNPDDSLSEQGDEELPTGPIRKHPSLDSNNGFNSGSSCEVVFVGKNDSSDPDHSDE</sequence>
<evidence type="ECO:0000256" key="9">
    <source>
        <dbReference type="ARBA" id="ARBA00046271"/>
    </source>
</evidence>
<gene>
    <name evidence="14" type="ORF">Fcan01_23545</name>
</gene>
<comment type="subcellular location">
    <subcellularLocation>
        <location evidence="9 10">Peroxisome membrane</location>
    </subcellularLocation>
</comment>
<feature type="region of interest" description="Disordered" evidence="12">
    <location>
        <begin position="198"/>
        <end position="300"/>
    </location>
</feature>
<keyword evidence="5 10" id="KW-0472">Membrane</keyword>
<evidence type="ECO:0000256" key="7">
    <source>
        <dbReference type="ARBA" id="ARBA00029502"/>
    </source>
</evidence>
<dbReference type="EMBL" id="LNIX01000028">
    <property type="protein sequence ID" value="OXA41665.1"/>
    <property type="molecule type" value="Genomic_DNA"/>
</dbReference>
<evidence type="ECO:0000313" key="14">
    <source>
        <dbReference type="EMBL" id="OXA41665.1"/>
    </source>
</evidence>
<dbReference type="Pfam" id="PF04695">
    <property type="entry name" value="Pex14_N"/>
    <property type="match status" value="1"/>
</dbReference>
<keyword evidence="6 10" id="KW-0576">Peroxisome</keyword>
<dbReference type="OrthoDB" id="441517at2759"/>
<feature type="compositionally biased region" description="Acidic residues" evidence="12">
    <location>
        <begin position="250"/>
        <end position="259"/>
    </location>
</feature>
<evidence type="ECO:0000259" key="13">
    <source>
        <dbReference type="Pfam" id="PF04695"/>
    </source>
</evidence>
<comment type="function">
    <text evidence="10">Component of the PEX13-PEX14 docking complex, a translocon channel that specifically mediates the import of peroxisomal cargo proteins bound to PEX5 receptor. The PEX13-PEX14 docking complex forms a large import pore which can be opened to a diameter of about 9 nm. Mechanistically, PEX5 receptor along with cargo proteins associates with the PEX14 subunit of the PEX13-PEX14 docking complex in the cytosol, leading to the insertion of the receptor into the organelle membrane with the concomitant translocation of the cargo into the peroxisome matrix.</text>
</comment>
<protein>
    <recommendedName>
        <fullName evidence="7 10">Peroxisomal membrane protein PEX14</fullName>
    </recommendedName>
    <alternativeName>
        <fullName evidence="8 10">Peroxin-14</fullName>
    </alternativeName>
</protein>
<keyword evidence="2 10" id="KW-0813">Transport</keyword>
<dbReference type="PANTHER" id="PTHR23058">
    <property type="entry name" value="PEROXISOMAL MEMBRANE PROTEIN PEX14"/>
    <property type="match status" value="1"/>
</dbReference>
<comment type="caution">
    <text evidence="14">The sequence shown here is derived from an EMBL/GenBank/DDBJ whole genome shotgun (WGS) entry which is preliminary data.</text>
</comment>
<reference evidence="14 15" key="1">
    <citation type="submission" date="2015-12" db="EMBL/GenBank/DDBJ databases">
        <title>The genome of Folsomia candida.</title>
        <authorList>
            <person name="Faddeeva A."/>
            <person name="Derks M.F."/>
            <person name="Anvar Y."/>
            <person name="Smit S."/>
            <person name="Van Straalen N."/>
            <person name="Roelofs D."/>
        </authorList>
    </citation>
    <scope>NUCLEOTIDE SEQUENCE [LARGE SCALE GENOMIC DNA]</scope>
    <source>
        <strain evidence="14 15">VU population</strain>
        <tissue evidence="14">Whole body</tissue>
    </source>
</reference>
<evidence type="ECO:0000256" key="3">
    <source>
        <dbReference type="ARBA" id="ARBA00022927"/>
    </source>
</evidence>
<dbReference type="Gene3D" id="1.10.10.10">
    <property type="entry name" value="Winged helix-like DNA-binding domain superfamily/Winged helix DNA-binding domain"/>
    <property type="match status" value="1"/>
</dbReference>
<feature type="compositionally biased region" description="Polar residues" evidence="12">
    <location>
        <begin position="270"/>
        <end position="281"/>
    </location>
</feature>
<organism evidence="14 15">
    <name type="scientific">Folsomia candida</name>
    <name type="common">Springtail</name>
    <dbReference type="NCBI Taxonomy" id="158441"/>
    <lineage>
        <taxon>Eukaryota</taxon>
        <taxon>Metazoa</taxon>
        <taxon>Ecdysozoa</taxon>
        <taxon>Arthropoda</taxon>
        <taxon>Hexapoda</taxon>
        <taxon>Collembola</taxon>
        <taxon>Entomobryomorpha</taxon>
        <taxon>Isotomoidea</taxon>
        <taxon>Isotomidae</taxon>
        <taxon>Proisotominae</taxon>
        <taxon>Folsomia</taxon>
    </lineage>
</organism>
<feature type="compositionally biased region" description="Polar residues" evidence="12">
    <location>
        <begin position="198"/>
        <end position="208"/>
    </location>
</feature>
<comment type="similarity">
    <text evidence="1 10">Belongs to the peroxin-14 family.</text>
</comment>
<keyword evidence="15" id="KW-1185">Reference proteome</keyword>
<evidence type="ECO:0000256" key="12">
    <source>
        <dbReference type="SAM" id="MobiDB-lite"/>
    </source>
</evidence>
<accession>A0A226D7Z4</accession>
<name>A0A226D7Z4_FOLCA</name>
<dbReference type="GO" id="GO:0005778">
    <property type="term" value="C:peroxisomal membrane"/>
    <property type="evidence" value="ECO:0007669"/>
    <property type="project" value="UniProtKB-SubCell"/>
</dbReference>
<evidence type="ECO:0000256" key="11">
    <source>
        <dbReference type="SAM" id="Coils"/>
    </source>
</evidence>
<dbReference type="OMA" id="AARKFML"/>
<evidence type="ECO:0000256" key="2">
    <source>
        <dbReference type="ARBA" id="ARBA00022448"/>
    </source>
</evidence>
<feature type="compositionally biased region" description="Basic and acidic residues" evidence="12">
    <location>
        <begin position="291"/>
        <end position="300"/>
    </location>
</feature>
<keyword evidence="11" id="KW-0175">Coiled coil</keyword>
<dbReference type="InterPro" id="IPR006785">
    <property type="entry name" value="Pex14_N"/>
</dbReference>
<dbReference type="InterPro" id="IPR025655">
    <property type="entry name" value="PEX14"/>
</dbReference>
<proteinExistence type="inferred from homology"/>
<keyword evidence="4" id="KW-0811">Translocation</keyword>
<feature type="coiled-coil region" evidence="11">
    <location>
        <begin position="134"/>
        <end position="168"/>
    </location>
</feature>
<evidence type="ECO:0000256" key="6">
    <source>
        <dbReference type="ARBA" id="ARBA00023140"/>
    </source>
</evidence>
<evidence type="ECO:0000313" key="15">
    <source>
        <dbReference type="Proteomes" id="UP000198287"/>
    </source>
</evidence>
<feature type="domain" description="Peroxisome membrane anchor protein Pex14p N-terminal" evidence="13">
    <location>
        <begin position="24"/>
        <end position="65"/>
    </location>
</feature>
<evidence type="ECO:0000256" key="10">
    <source>
        <dbReference type="RuleBase" id="RU367032"/>
    </source>
</evidence>
<dbReference type="GO" id="GO:0016560">
    <property type="term" value="P:protein import into peroxisome matrix, docking"/>
    <property type="evidence" value="ECO:0007669"/>
    <property type="project" value="UniProtKB-UniRule"/>
</dbReference>
<dbReference type="Proteomes" id="UP000198287">
    <property type="component" value="Unassembled WGS sequence"/>
</dbReference>
<dbReference type="AlphaFoldDB" id="A0A226D7Z4"/>
<dbReference type="PANTHER" id="PTHR23058:SF0">
    <property type="entry name" value="PEROXISOMAL MEMBRANE PROTEIN PEX14"/>
    <property type="match status" value="1"/>
</dbReference>
<evidence type="ECO:0000256" key="8">
    <source>
        <dbReference type="ARBA" id="ARBA00029691"/>
    </source>
</evidence>
<dbReference type="GO" id="GO:1990429">
    <property type="term" value="C:peroxisomal importomer complex"/>
    <property type="evidence" value="ECO:0007669"/>
    <property type="project" value="TreeGrafter"/>
</dbReference>
<dbReference type="InterPro" id="IPR036388">
    <property type="entry name" value="WH-like_DNA-bd_sf"/>
</dbReference>
<evidence type="ECO:0000256" key="4">
    <source>
        <dbReference type="ARBA" id="ARBA00023010"/>
    </source>
</evidence>
<evidence type="ECO:0000256" key="5">
    <source>
        <dbReference type="ARBA" id="ARBA00023136"/>
    </source>
</evidence>
<evidence type="ECO:0000256" key="1">
    <source>
        <dbReference type="ARBA" id="ARBA00005443"/>
    </source>
</evidence>
<keyword evidence="3 10" id="KW-0653">Protein transport</keyword>